<dbReference type="Proteomes" id="UP001065613">
    <property type="component" value="Chromosome"/>
</dbReference>
<evidence type="ECO:0000313" key="1">
    <source>
        <dbReference type="EMBL" id="UXE63467.1"/>
    </source>
</evidence>
<dbReference type="KEGG" id="wna:KA717_13070"/>
<name>A0A977L0V3_9CYAN</name>
<gene>
    <name evidence="1" type="ORF">KA717_13070</name>
</gene>
<proteinExistence type="predicted"/>
<organism evidence="1">
    <name type="scientific">Woronichinia naegeliana WA131</name>
    <dbReference type="NCBI Taxonomy" id="2824559"/>
    <lineage>
        <taxon>Bacteria</taxon>
        <taxon>Bacillati</taxon>
        <taxon>Cyanobacteriota</taxon>
        <taxon>Cyanophyceae</taxon>
        <taxon>Synechococcales</taxon>
        <taxon>Coelosphaeriaceae</taxon>
        <taxon>Woronichinia</taxon>
    </lineage>
</organism>
<dbReference type="AlphaFoldDB" id="A0A977L0V3"/>
<protein>
    <submittedName>
        <fullName evidence="1">Uncharacterized protein</fullName>
    </submittedName>
</protein>
<sequence>MDIKINLAVIPSQCFQFMHSRVPNLAIAEKLFMSLSLSNSPLMHFIFELANFVLYAGDGISLPKRILLSLFARHTAIADDNLILALIVMGNDRIAIAVSEKFDISSPGLIN</sequence>
<dbReference type="EMBL" id="CP073041">
    <property type="protein sequence ID" value="UXE63467.1"/>
    <property type="molecule type" value="Genomic_DNA"/>
</dbReference>
<reference evidence="1" key="1">
    <citation type="submission" date="2021-04" db="EMBL/GenBank/DDBJ databases">
        <title>Genome sequence of Woronichinia naegeliana from Washington state freshwater lake bloom.</title>
        <authorList>
            <person name="Dreher T.W."/>
        </authorList>
    </citation>
    <scope>NUCLEOTIDE SEQUENCE</scope>
    <source>
        <strain evidence="1">WA131</strain>
    </source>
</reference>
<accession>A0A977L0V3</accession>